<accession>A0AAN9QIU7</accession>
<gene>
    <name evidence="1" type="ORF">VNO77_17548</name>
</gene>
<organism evidence="1 2">
    <name type="scientific">Canavalia gladiata</name>
    <name type="common">Sword bean</name>
    <name type="synonym">Dolichos gladiatus</name>
    <dbReference type="NCBI Taxonomy" id="3824"/>
    <lineage>
        <taxon>Eukaryota</taxon>
        <taxon>Viridiplantae</taxon>
        <taxon>Streptophyta</taxon>
        <taxon>Embryophyta</taxon>
        <taxon>Tracheophyta</taxon>
        <taxon>Spermatophyta</taxon>
        <taxon>Magnoliopsida</taxon>
        <taxon>eudicotyledons</taxon>
        <taxon>Gunneridae</taxon>
        <taxon>Pentapetalae</taxon>
        <taxon>rosids</taxon>
        <taxon>fabids</taxon>
        <taxon>Fabales</taxon>
        <taxon>Fabaceae</taxon>
        <taxon>Papilionoideae</taxon>
        <taxon>50 kb inversion clade</taxon>
        <taxon>NPAAA clade</taxon>
        <taxon>indigoferoid/millettioid clade</taxon>
        <taxon>Phaseoleae</taxon>
        <taxon>Canavalia</taxon>
    </lineage>
</organism>
<name>A0AAN9QIU7_CANGL</name>
<dbReference type="AlphaFoldDB" id="A0AAN9QIU7"/>
<comment type="caution">
    <text evidence="1">The sequence shown here is derived from an EMBL/GenBank/DDBJ whole genome shotgun (WGS) entry which is preliminary data.</text>
</comment>
<reference evidence="1 2" key="1">
    <citation type="submission" date="2024-01" db="EMBL/GenBank/DDBJ databases">
        <title>The genomes of 5 underutilized Papilionoideae crops provide insights into root nodulation and disease resistanc.</title>
        <authorList>
            <person name="Jiang F."/>
        </authorList>
    </citation>
    <scope>NUCLEOTIDE SEQUENCE [LARGE SCALE GENOMIC DNA]</scope>
    <source>
        <strain evidence="1">LVBAO_FW01</strain>
        <tissue evidence="1">Leaves</tissue>
    </source>
</reference>
<protein>
    <submittedName>
        <fullName evidence="1">Uncharacterized protein</fullName>
    </submittedName>
</protein>
<sequence length="75" mass="8445">MTYKITFPIVSFFCKPGEGCVDRVIHSTLNHDKGINIFARLYRLKLIAIAILDISYEGVLSSGFWTMAHSHSTLV</sequence>
<dbReference type="Proteomes" id="UP001367508">
    <property type="component" value="Unassembled WGS sequence"/>
</dbReference>
<evidence type="ECO:0000313" key="1">
    <source>
        <dbReference type="EMBL" id="KAK7336992.1"/>
    </source>
</evidence>
<proteinExistence type="predicted"/>
<evidence type="ECO:0000313" key="2">
    <source>
        <dbReference type="Proteomes" id="UP001367508"/>
    </source>
</evidence>
<keyword evidence="2" id="KW-1185">Reference proteome</keyword>
<dbReference type="EMBL" id="JAYMYQ010000004">
    <property type="protein sequence ID" value="KAK7336992.1"/>
    <property type="molecule type" value="Genomic_DNA"/>
</dbReference>